<dbReference type="InterPro" id="IPR011330">
    <property type="entry name" value="Glyco_hydro/deAcase_b/a-brl"/>
</dbReference>
<evidence type="ECO:0000313" key="4">
    <source>
        <dbReference type="EMBL" id="KIL42185.1"/>
    </source>
</evidence>
<gene>
    <name evidence="4" type="ORF">SD70_03250</name>
</gene>
<dbReference type="RefSeq" id="WP_041045576.1">
    <property type="nucleotide sequence ID" value="NZ_JXAK01000003.1"/>
</dbReference>
<evidence type="ECO:0000259" key="3">
    <source>
        <dbReference type="Pfam" id="PF17677"/>
    </source>
</evidence>
<dbReference type="InterPro" id="IPR000602">
    <property type="entry name" value="Glyco_hydro_38_N"/>
</dbReference>
<dbReference type="EMBL" id="JXAK01000003">
    <property type="protein sequence ID" value="KIL42185.1"/>
    <property type="molecule type" value="Genomic_DNA"/>
</dbReference>
<evidence type="ECO:0000259" key="2">
    <source>
        <dbReference type="Pfam" id="PF14683"/>
    </source>
</evidence>
<reference evidence="4 5" key="1">
    <citation type="submission" date="2014-12" db="EMBL/GenBank/DDBJ databases">
        <title>Draft genome sequence of Paenibacillus kamchatkensis strain B-2647.</title>
        <authorList>
            <person name="Karlyshev A.V."/>
            <person name="Kudryashova E.B."/>
        </authorList>
    </citation>
    <scope>NUCLEOTIDE SEQUENCE [LARGE SCALE GENOMIC DNA]</scope>
    <source>
        <strain evidence="4 5">VKM B-2647</strain>
    </source>
</reference>
<feature type="domain" description="Glycosyl hydrolases family 38 C-terminal" evidence="3">
    <location>
        <begin position="1105"/>
        <end position="1176"/>
    </location>
</feature>
<name>A0ABR5AMJ9_9BACL</name>
<evidence type="ECO:0008006" key="6">
    <source>
        <dbReference type="Google" id="ProtNLM"/>
    </source>
</evidence>
<sequence length="1183" mass="131525">MDDTKAEKTEKVLWSIGSAAGYSGELFDNYKDPNRLGDIVWDADLRASTEGGRQWPMFHPSEADPEAGYRHHPYTIRFSLDRVQEQAYMLKIDYLVIAPRLSYLDIRINGVTGQAHFRPGPSHTGEIVLLSGLHTTIYSEGTAEIVIPGSLLRQGANELVLTSRDGGDTDIVDRIEAVKRLDRMANGAGVIYRRLALSAGYPADREPASAVRSSLVQSTVLYGRREDGHLRNGCRLYVELNDAVPASEWTLRLRSAAGDAAESVRLAVPATAFGHLCLPFDVFDGEGEVAYTLEGAPAVISGTFQRRRKWKVYITPHAHTDIGYTHRQWEVAERLCRNIDTALDIIAGENRNAGRGPSDSPPSFTYHLDSGWALETYLQTRDGGRKLRLIDALKAGKISVAANYVDLLTQFAGLEDLIRNHEFLSDYLKPHGMQPTFAAVVDVASLTGSLPAVLEGSGIRYLVHANNQDRGPFRLNGGLHKLSPFYWEGTNGGRVLTWLAKMYCELRKVCGSPPLLSAAERGLDMWLQEYESPDYAPDAVLLYGQEADNTDLDPQPVDFVKRWNGTYEFPKLIACDVAEFFEYVEQEFGDRLKTVKGDGGAYWEDGAGSSIVPTIEARRTQAMLPAAERLESLAVLHHEGWDFPSRQFDEAWRDLLLYDEHTWGAFLSATEPEALLQRDQWAVKEGMGRSARQWADRLLHVAATRHSLSWNNDGREVVVYNPNSWPMSGPVRVEISPAEIVLDAETGHNVPLRPIRTMATQAVVELWVDGVPGFGYRRYVLASDKAVASAGSTPASHAGKATAEPLHGESCLLENDVYRLQIDVASGQVRSWYDKELGEELADAASPWGFGQLIYAEGGEGTRLVSNQADLPDGSPLLSADFRLKEAESESYTHGQTLRLKGTVPCGELLVEWTLPAGGKQVEVSYTLRKQERLAKEAVYIAFPCGMPSAEVLSDSQLGWVNWNVDQLPGGCKEWLPLQTGIIVQGERTGIHIASPDIPLFCIGDVVRGTWPKEKDLTGGAIYSYVLNNYWHTNYKGSQGGEIAFRYVLTSGERIAPEEAYRAGWQARQPLYAQRMSFQDFREVLPPYDKKHGGTLAEFESDGAAVTVIRKARHTGGFIVRMQEISGKPQTARFRIPGRRIARIWRTDLLEREQCEWMPEADGSMLVELTPWSLETIRLELEP</sequence>
<dbReference type="PANTHER" id="PTHR46017">
    <property type="entry name" value="ALPHA-MANNOSIDASE 2C1"/>
    <property type="match status" value="1"/>
</dbReference>
<dbReference type="InterPro" id="IPR008979">
    <property type="entry name" value="Galactose-bd-like_sf"/>
</dbReference>
<dbReference type="Pfam" id="PF14683">
    <property type="entry name" value="CBM-like"/>
    <property type="match status" value="1"/>
</dbReference>
<dbReference type="SUPFAM" id="SSF88713">
    <property type="entry name" value="Glycoside hydrolase/deacetylase"/>
    <property type="match status" value="1"/>
</dbReference>
<organism evidence="4 5">
    <name type="scientific">Gordoniibacillus kamchatkensis</name>
    <dbReference type="NCBI Taxonomy" id="1590651"/>
    <lineage>
        <taxon>Bacteria</taxon>
        <taxon>Bacillati</taxon>
        <taxon>Bacillota</taxon>
        <taxon>Bacilli</taxon>
        <taxon>Bacillales</taxon>
        <taxon>Paenibacillaceae</taxon>
        <taxon>Gordoniibacillus</taxon>
    </lineage>
</organism>
<dbReference type="Pfam" id="PF17677">
    <property type="entry name" value="Glyco_hydro38C2"/>
    <property type="match status" value="1"/>
</dbReference>
<dbReference type="InterPro" id="IPR011013">
    <property type="entry name" value="Gal_mutarotase_sf_dom"/>
</dbReference>
<dbReference type="SUPFAM" id="SSF74650">
    <property type="entry name" value="Galactose mutarotase-like"/>
    <property type="match status" value="1"/>
</dbReference>
<dbReference type="InterPro" id="IPR041147">
    <property type="entry name" value="GH38_C"/>
</dbReference>
<comment type="caution">
    <text evidence="4">The sequence shown here is derived from an EMBL/GenBank/DDBJ whole genome shotgun (WGS) entry which is preliminary data.</text>
</comment>
<proteinExistence type="predicted"/>
<keyword evidence="5" id="KW-1185">Reference proteome</keyword>
<dbReference type="Pfam" id="PF01074">
    <property type="entry name" value="Glyco_hydro_38N"/>
    <property type="match status" value="1"/>
</dbReference>
<feature type="domain" description="Glycoside hydrolase family 38 N-terminal" evidence="1">
    <location>
        <begin position="311"/>
        <end position="586"/>
    </location>
</feature>
<evidence type="ECO:0000313" key="5">
    <source>
        <dbReference type="Proteomes" id="UP000031967"/>
    </source>
</evidence>
<dbReference type="Proteomes" id="UP000031967">
    <property type="component" value="Unassembled WGS sequence"/>
</dbReference>
<dbReference type="InterPro" id="IPR027291">
    <property type="entry name" value="Glyco_hydro_38_N_sf"/>
</dbReference>
<accession>A0ABR5AMJ9</accession>
<dbReference type="SUPFAM" id="SSF49785">
    <property type="entry name" value="Galactose-binding domain-like"/>
    <property type="match status" value="1"/>
</dbReference>
<protein>
    <recommendedName>
        <fullName evidence="6">Alpha-mannosidase</fullName>
    </recommendedName>
</protein>
<evidence type="ECO:0000259" key="1">
    <source>
        <dbReference type="Pfam" id="PF01074"/>
    </source>
</evidence>
<dbReference type="PANTHER" id="PTHR46017:SF1">
    <property type="entry name" value="ALPHA-MANNOSIDASE 2C1"/>
    <property type="match status" value="1"/>
</dbReference>
<feature type="domain" description="Rhamnogalacturonan lyase" evidence="2">
    <location>
        <begin position="13"/>
        <end position="164"/>
    </location>
</feature>
<dbReference type="Gene3D" id="3.20.110.10">
    <property type="entry name" value="Glycoside hydrolase 38, N terminal domain"/>
    <property type="match status" value="1"/>
</dbReference>
<dbReference type="InterPro" id="IPR029411">
    <property type="entry name" value="RG-lyase_III"/>
</dbReference>